<evidence type="ECO:0000313" key="2">
    <source>
        <dbReference type="Proteomes" id="UP000266669"/>
    </source>
</evidence>
<dbReference type="EMBL" id="QHCS01000006">
    <property type="protein sequence ID" value="RHX84017.1"/>
    <property type="molecule type" value="Genomic_DNA"/>
</dbReference>
<sequence>MKRDESSTRPLSDSIFFGNWRIASIKRKENTSVDRFLFYKGLNGSGTLTKRTAPLLFQSLLHGSVVQNRIEKNRV</sequence>
<gene>
    <name evidence="1" type="ORF">DLM78_18190</name>
</gene>
<organism evidence="1 2">
    <name type="scientific">Leptospira stimsonii</name>
    <dbReference type="NCBI Taxonomy" id="2202203"/>
    <lineage>
        <taxon>Bacteria</taxon>
        <taxon>Pseudomonadati</taxon>
        <taxon>Spirochaetota</taxon>
        <taxon>Spirochaetia</taxon>
        <taxon>Leptospirales</taxon>
        <taxon>Leptospiraceae</taxon>
        <taxon>Leptospira</taxon>
    </lineage>
</organism>
<accession>A0A8B3CMV3</accession>
<dbReference type="AlphaFoldDB" id="A0A8B3CMV3"/>
<comment type="caution">
    <text evidence="1">The sequence shown here is derived from an EMBL/GenBank/DDBJ whole genome shotgun (WGS) entry which is preliminary data.</text>
</comment>
<proteinExistence type="predicted"/>
<reference evidence="2" key="1">
    <citation type="submission" date="2018-05" db="EMBL/GenBank/DDBJ databases">
        <title>Leptospira yasudae sp. nov. and Leptospira stimsonii sp. nov., two pathogenic species of the genus Leptospira isolated from environmental sources.</title>
        <authorList>
            <person name="Casanovas-Massana A."/>
            <person name="Hamond C."/>
            <person name="Santos L.A."/>
            <person name="Hacker K.P."/>
            <person name="Balassiano I."/>
            <person name="Medeiros M.A."/>
            <person name="Reis M.G."/>
            <person name="Ko A.I."/>
            <person name="Wunder E.A."/>
        </authorList>
    </citation>
    <scope>NUCLEOTIDE SEQUENCE [LARGE SCALE GENOMIC DNA]</scope>
    <source>
        <strain evidence="2">AMB6-RJ</strain>
    </source>
</reference>
<dbReference type="Proteomes" id="UP000266669">
    <property type="component" value="Unassembled WGS sequence"/>
</dbReference>
<name>A0A8B3CMV3_9LEPT</name>
<protein>
    <submittedName>
        <fullName evidence="1">Uncharacterized protein</fullName>
    </submittedName>
</protein>
<evidence type="ECO:0000313" key="1">
    <source>
        <dbReference type="EMBL" id="RHX84017.1"/>
    </source>
</evidence>